<protein>
    <submittedName>
        <fullName evidence="1">Pyridoxamine 5'-phosphate oxidase family protein</fullName>
    </submittedName>
</protein>
<sequence length="162" mass="18115">MFREMRLKRQALDEGACREILKDGSIGVLSVAGDDGYPYGVPLNYVYDEQAGKIYFHSARDGHKLDAIRREPKVSFCVVGKNQLVPEEFTTYFTSVIAFGRATVLTDDREREAALRLLSEKYVKASKERVDAEIAKSFPAVCLVELAIEHLSGKQAIELVQA</sequence>
<reference evidence="1" key="2">
    <citation type="journal article" date="2021" name="PeerJ">
        <title>Extensive microbial diversity within the chicken gut microbiome revealed by metagenomics and culture.</title>
        <authorList>
            <person name="Gilroy R."/>
            <person name="Ravi A."/>
            <person name="Getino M."/>
            <person name="Pursley I."/>
            <person name="Horton D.L."/>
            <person name="Alikhan N.F."/>
            <person name="Baker D."/>
            <person name="Gharbi K."/>
            <person name="Hall N."/>
            <person name="Watson M."/>
            <person name="Adriaenssens E.M."/>
            <person name="Foster-Nyarko E."/>
            <person name="Jarju S."/>
            <person name="Secka A."/>
            <person name="Antonio M."/>
            <person name="Oren A."/>
            <person name="Chaudhuri R.R."/>
            <person name="La Ragione R."/>
            <person name="Hildebrand F."/>
            <person name="Pallen M.J."/>
        </authorList>
    </citation>
    <scope>NUCLEOTIDE SEQUENCE</scope>
    <source>
        <strain evidence="1">ChiSjej5B23-6657</strain>
    </source>
</reference>
<gene>
    <name evidence="1" type="ORF">IAA55_06335</name>
</gene>
<dbReference type="Pfam" id="PF12900">
    <property type="entry name" value="Pyridox_ox_2"/>
    <property type="match status" value="1"/>
</dbReference>
<dbReference type="InterPro" id="IPR012349">
    <property type="entry name" value="Split_barrel_FMN-bd"/>
</dbReference>
<dbReference type="PANTHER" id="PTHR34071">
    <property type="entry name" value="5-NITROIMIDAZOLE ANTIBIOTICS RESISTANCE PROTEIN, NIMA-FAMILY-RELATED PROTEIN-RELATED"/>
    <property type="match status" value="1"/>
</dbReference>
<evidence type="ECO:0000313" key="1">
    <source>
        <dbReference type="EMBL" id="HIR70879.1"/>
    </source>
</evidence>
<dbReference type="Gene3D" id="2.30.110.10">
    <property type="entry name" value="Electron Transport, Fmn-binding Protein, Chain A"/>
    <property type="match status" value="1"/>
</dbReference>
<comment type="caution">
    <text evidence="1">The sequence shown here is derived from an EMBL/GenBank/DDBJ whole genome shotgun (WGS) entry which is preliminary data.</text>
</comment>
<proteinExistence type="predicted"/>
<dbReference type="InterPro" id="IPR024747">
    <property type="entry name" value="Pyridox_Oxase-rel"/>
</dbReference>
<name>A0A9D1JBC4_9FIRM</name>
<evidence type="ECO:0000313" key="2">
    <source>
        <dbReference type="Proteomes" id="UP000823912"/>
    </source>
</evidence>
<dbReference type="Proteomes" id="UP000823912">
    <property type="component" value="Unassembled WGS sequence"/>
</dbReference>
<reference evidence="1" key="1">
    <citation type="submission" date="2020-10" db="EMBL/GenBank/DDBJ databases">
        <authorList>
            <person name="Gilroy R."/>
        </authorList>
    </citation>
    <scope>NUCLEOTIDE SEQUENCE</scope>
    <source>
        <strain evidence="1">ChiSjej5B23-6657</strain>
    </source>
</reference>
<organism evidence="1 2">
    <name type="scientific">Candidatus Pullilachnospira gallistercoris</name>
    <dbReference type="NCBI Taxonomy" id="2840911"/>
    <lineage>
        <taxon>Bacteria</taxon>
        <taxon>Bacillati</taxon>
        <taxon>Bacillota</taxon>
        <taxon>Clostridia</taxon>
        <taxon>Lachnospirales</taxon>
        <taxon>Lachnospiraceae</taxon>
        <taxon>Lachnospiraceae incertae sedis</taxon>
        <taxon>Candidatus Pullilachnospira</taxon>
    </lineage>
</organism>
<dbReference type="EMBL" id="DVHM01000101">
    <property type="protein sequence ID" value="HIR70879.1"/>
    <property type="molecule type" value="Genomic_DNA"/>
</dbReference>
<dbReference type="AlphaFoldDB" id="A0A9D1JBC4"/>
<dbReference type="SUPFAM" id="SSF50475">
    <property type="entry name" value="FMN-binding split barrel"/>
    <property type="match status" value="1"/>
</dbReference>
<accession>A0A9D1JBC4</accession>
<dbReference type="PANTHER" id="PTHR34071:SF2">
    <property type="entry name" value="FLAVIN-NUCLEOTIDE-BINDING PROTEIN"/>
    <property type="match status" value="1"/>
</dbReference>